<name>A0A6M3KC68_9ZZZZ</name>
<dbReference type="Gene3D" id="3.90.1530.10">
    <property type="entry name" value="Conserved hypothetical protein from pyrococcus furiosus pfu- 392566-001, ParB domain"/>
    <property type="match status" value="1"/>
</dbReference>
<dbReference type="InterPro" id="IPR002295">
    <property type="entry name" value="N4/N6-MTase_EcoPI_Mod-like"/>
</dbReference>
<evidence type="ECO:0000256" key="1">
    <source>
        <dbReference type="ARBA" id="ARBA00022603"/>
    </source>
</evidence>
<dbReference type="PRINTS" id="PR00506">
    <property type="entry name" value="D21N6MTFRASE"/>
</dbReference>
<dbReference type="Pfam" id="PF01555">
    <property type="entry name" value="N6_N4_Mtase"/>
    <property type="match status" value="1"/>
</dbReference>
<proteinExistence type="predicted"/>
<dbReference type="InterPro" id="IPR029063">
    <property type="entry name" value="SAM-dependent_MTases_sf"/>
</dbReference>
<evidence type="ECO:0000256" key="2">
    <source>
        <dbReference type="ARBA" id="ARBA00022679"/>
    </source>
</evidence>
<accession>A0A6M3KC68</accession>
<dbReference type="GO" id="GO:0032259">
    <property type="term" value="P:methylation"/>
    <property type="evidence" value="ECO:0007669"/>
    <property type="project" value="UniProtKB-KW"/>
</dbReference>
<dbReference type="SMART" id="SM00470">
    <property type="entry name" value="ParB"/>
    <property type="match status" value="1"/>
</dbReference>
<feature type="domain" description="ParB-like N-terminal" evidence="4">
    <location>
        <begin position="4"/>
        <end position="94"/>
    </location>
</feature>
<dbReference type="GO" id="GO:0003677">
    <property type="term" value="F:DNA binding"/>
    <property type="evidence" value="ECO:0007669"/>
    <property type="project" value="InterPro"/>
</dbReference>
<dbReference type="Pfam" id="PF02195">
    <property type="entry name" value="ParB_N"/>
    <property type="match status" value="1"/>
</dbReference>
<protein>
    <submittedName>
        <fullName evidence="5">Putative methyltransferase</fullName>
    </submittedName>
</protein>
<dbReference type="InterPro" id="IPR003115">
    <property type="entry name" value="ParB_N"/>
</dbReference>
<dbReference type="Gene3D" id="3.40.50.150">
    <property type="entry name" value="Vaccinia Virus protein VP39"/>
    <property type="match status" value="1"/>
</dbReference>
<dbReference type="AlphaFoldDB" id="A0A6M3KC68"/>
<dbReference type="GO" id="GO:0005694">
    <property type="term" value="C:chromosome"/>
    <property type="evidence" value="ECO:0007669"/>
    <property type="project" value="TreeGrafter"/>
</dbReference>
<gene>
    <name evidence="5" type="ORF">MM415A00890_0010</name>
</gene>
<organism evidence="5">
    <name type="scientific">viral metagenome</name>
    <dbReference type="NCBI Taxonomy" id="1070528"/>
    <lineage>
        <taxon>unclassified sequences</taxon>
        <taxon>metagenomes</taxon>
        <taxon>organismal metagenomes</taxon>
    </lineage>
</organism>
<dbReference type="EMBL" id="MT142380">
    <property type="protein sequence ID" value="QJA79412.1"/>
    <property type="molecule type" value="Genomic_DNA"/>
</dbReference>
<dbReference type="GO" id="GO:0007059">
    <property type="term" value="P:chromosome segregation"/>
    <property type="evidence" value="ECO:0007669"/>
    <property type="project" value="TreeGrafter"/>
</dbReference>
<keyword evidence="3" id="KW-0949">S-adenosyl-L-methionine</keyword>
<dbReference type="GO" id="GO:0008170">
    <property type="term" value="F:N-methyltransferase activity"/>
    <property type="evidence" value="ECO:0007669"/>
    <property type="project" value="InterPro"/>
</dbReference>
<dbReference type="PANTHER" id="PTHR33375">
    <property type="entry name" value="CHROMOSOME-PARTITIONING PROTEIN PARB-RELATED"/>
    <property type="match status" value="1"/>
</dbReference>
<dbReference type="SUPFAM" id="SSF53335">
    <property type="entry name" value="S-adenosyl-L-methionine-dependent methyltransferases"/>
    <property type="match status" value="1"/>
</dbReference>
<evidence type="ECO:0000313" key="5">
    <source>
        <dbReference type="EMBL" id="QJA79412.1"/>
    </source>
</evidence>
<dbReference type="InterPro" id="IPR050336">
    <property type="entry name" value="Chromosome_partition/occlusion"/>
</dbReference>
<dbReference type="PANTHER" id="PTHR33375:SF1">
    <property type="entry name" value="CHROMOSOME-PARTITIONING PROTEIN PARB-RELATED"/>
    <property type="match status" value="1"/>
</dbReference>
<evidence type="ECO:0000256" key="3">
    <source>
        <dbReference type="ARBA" id="ARBA00022691"/>
    </source>
</evidence>
<keyword evidence="1 5" id="KW-0489">Methyltransferase</keyword>
<sequence>MKLESVQMVDIDVGDRFRVDYGDLRELIDSIKENELINPIAIYSETGEPPYVLAAGGRRFAAFVQMGQGEIPCRIYDHKLSELELRSIELEENIRRKELTFDEDVRLKREVHRLQLEIHGEKISRSPNASGHSMRDTAKLLGQKSHATLSQDIKLADTMDAFPEAGWDSCKTKAEAHKIVNRIEEKIIRRELINRAKETHGDVTRDKLINAYYVGDFFDHVKKLPDGIFDLVEIDPPYGIDLPNQKLQSGGISGGDKFAISYGSSYNEIHKDQYEAFITLALKELYRVMNNHSWLICWFGPDPWFEPVYQAIIAAGFKTRRLCGIWTKPGGQTHQPDKYLASSYEMFFYARKGDASITMEKRGRSNEFKFSPTHPSKKIHPTERPIELMKELLSVFATEGSRIYVPFCGSGITLNAAQELAMYPIGCDLGQDYKDGYVARILTKKGE</sequence>
<dbReference type="InterPro" id="IPR036086">
    <property type="entry name" value="ParB/Sulfiredoxin_sf"/>
</dbReference>
<evidence type="ECO:0000259" key="4">
    <source>
        <dbReference type="SMART" id="SM00470"/>
    </source>
</evidence>
<keyword evidence="2 5" id="KW-0808">Transferase</keyword>
<dbReference type="SUPFAM" id="SSF110849">
    <property type="entry name" value="ParB/Sulfiredoxin"/>
    <property type="match status" value="1"/>
</dbReference>
<dbReference type="InterPro" id="IPR002941">
    <property type="entry name" value="DNA_methylase_N4/N6"/>
</dbReference>
<reference evidence="5" key="1">
    <citation type="submission" date="2020-03" db="EMBL/GenBank/DDBJ databases">
        <title>The deep terrestrial virosphere.</title>
        <authorList>
            <person name="Holmfeldt K."/>
            <person name="Nilsson E."/>
            <person name="Simone D."/>
            <person name="Lopez-Fernandez M."/>
            <person name="Wu X."/>
            <person name="de Brujin I."/>
            <person name="Lundin D."/>
            <person name="Andersson A."/>
            <person name="Bertilsson S."/>
            <person name="Dopson M."/>
        </authorList>
    </citation>
    <scope>NUCLEOTIDE SEQUENCE</scope>
    <source>
        <strain evidence="5">MM415A00890</strain>
    </source>
</reference>